<dbReference type="Proteomes" id="UP000298493">
    <property type="component" value="Unassembled WGS sequence"/>
</dbReference>
<name>A0A4Z1P4I8_9PEZI</name>
<comment type="caution">
    <text evidence="2">The sequence shown here is derived from an EMBL/GenBank/DDBJ whole genome shotgun (WGS) entry which is preliminary data.</text>
</comment>
<evidence type="ECO:0000313" key="3">
    <source>
        <dbReference type="Proteomes" id="UP000298493"/>
    </source>
</evidence>
<dbReference type="EMBL" id="SNSC02000021">
    <property type="protein sequence ID" value="TID15130.1"/>
    <property type="molecule type" value="Genomic_DNA"/>
</dbReference>
<proteinExistence type="predicted"/>
<organism evidence="2 3">
    <name type="scientific">Venturia nashicola</name>
    <dbReference type="NCBI Taxonomy" id="86259"/>
    <lineage>
        <taxon>Eukaryota</taxon>
        <taxon>Fungi</taxon>
        <taxon>Dikarya</taxon>
        <taxon>Ascomycota</taxon>
        <taxon>Pezizomycotina</taxon>
        <taxon>Dothideomycetes</taxon>
        <taxon>Pleosporomycetidae</taxon>
        <taxon>Venturiales</taxon>
        <taxon>Venturiaceae</taxon>
        <taxon>Venturia</taxon>
    </lineage>
</organism>
<evidence type="ECO:0000313" key="2">
    <source>
        <dbReference type="EMBL" id="TID15130.1"/>
    </source>
</evidence>
<reference evidence="2 3" key="1">
    <citation type="submission" date="2019-04" db="EMBL/GenBank/DDBJ databases">
        <title>High contiguity whole genome sequence and gene annotation resource for two Venturia nashicola isolates.</title>
        <authorList>
            <person name="Prokchorchik M."/>
            <person name="Won K."/>
            <person name="Lee Y."/>
            <person name="Choi E.D."/>
            <person name="Segonzac C."/>
            <person name="Sohn K.H."/>
        </authorList>
    </citation>
    <scope>NUCLEOTIDE SEQUENCE [LARGE SCALE GENOMIC DNA]</scope>
    <source>
        <strain evidence="2 3">PRI2</strain>
    </source>
</reference>
<feature type="signal peptide" evidence="1">
    <location>
        <begin position="1"/>
        <end position="18"/>
    </location>
</feature>
<evidence type="ECO:0000256" key="1">
    <source>
        <dbReference type="SAM" id="SignalP"/>
    </source>
</evidence>
<protein>
    <submittedName>
        <fullName evidence="2">Uncharacterized protein</fullName>
    </submittedName>
</protein>
<dbReference type="AlphaFoldDB" id="A0A4Z1P4I8"/>
<keyword evidence="3" id="KW-1185">Reference proteome</keyword>
<keyword evidence="1" id="KW-0732">Signal</keyword>
<gene>
    <name evidence="2" type="ORF">E6O75_ATG08383</name>
</gene>
<sequence>MKFTIITTLFLAAGAADAGGPPAPPPPPGGYLTCSQETARPAGICKAHLADNSVYTAIHAQACRDIHPCKNSGNGCMMNVQHTTGADGGWWADCSG</sequence>
<accession>A0A4Z1P4I8</accession>
<feature type="chain" id="PRO_5021194687" evidence="1">
    <location>
        <begin position="19"/>
        <end position="96"/>
    </location>
</feature>